<feature type="compositionally biased region" description="Acidic residues" evidence="1">
    <location>
        <begin position="88"/>
        <end position="97"/>
    </location>
</feature>
<sequence>MSDDTDEYDGGVDLDDGLLDPEDSLVDRGVSDVLDEGYTPPERPSAVFDYGLTAREAAGHEELGKRLRREVPDVFPVDDRGDGLGDASDTDGELYDDQVGEVRAGRLVEDPDADEVYPYLFASDVGVDGAAASAEEAAIHIVPE</sequence>
<dbReference type="Proteomes" id="UP001330812">
    <property type="component" value="Chromosome"/>
</dbReference>
<dbReference type="EMBL" id="CP142149">
    <property type="protein sequence ID" value="WSE32395.1"/>
    <property type="molecule type" value="Genomic_DNA"/>
</dbReference>
<feature type="domain" description="DUF5709" evidence="2">
    <location>
        <begin position="98"/>
        <end position="144"/>
    </location>
</feature>
<name>A0ABZ1IG27_9PSEU</name>
<evidence type="ECO:0000313" key="3">
    <source>
        <dbReference type="EMBL" id="WSE32395.1"/>
    </source>
</evidence>
<accession>A0ABZ1IG27</accession>
<reference evidence="3 4" key="1">
    <citation type="journal article" date="2015" name="Int. J. Syst. Evol. Microbiol.">
        <title>Amycolatopsis rhabdoformis sp. nov., an actinomycete isolated from a tropical forest soil.</title>
        <authorList>
            <person name="Souza W.R."/>
            <person name="Silva R.E."/>
            <person name="Goodfellow M."/>
            <person name="Busarakam K."/>
            <person name="Figueiro F.S."/>
            <person name="Ferreira D."/>
            <person name="Rodrigues-Filho E."/>
            <person name="Moraes L.A.B."/>
            <person name="Zucchi T.D."/>
        </authorList>
    </citation>
    <scope>NUCLEOTIDE SEQUENCE [LARGE SCALE GENOMIC DNA]</scope>
    <source>
        <strain evidence="3 4">NCIMB 14900</strain>
    </source>
</reference>
<protein>
    <submittedName>
        <fullName evidence="3">DUF5709 domain-containing protein</fullName>
    </submittedName>
</protein>
<feature type="compositionally biased region" description="Basic and acidic residues" evidence="1">
    <location>
        <begin position="74"/>
        <end position="83"/>
    </location>
</feature>
<feature type="region of interest" description="Disordered" evidence="1">
    <location>
        <begin position="1"/>
        <end position="24"/>
    </location>
</feature>
<gene>
    <name evidence="3" type="ORF">VSH64_09800</name>
</gene>
<evidence type="ECO:0000256" key="1">
    <source>
        <dbReference type="SAM" id="MobiDB-lite"/>
    </source>
</evidence>
<dbReference type="Pfam" id="PF18970">
    <property type="entry name" value="DUF5709"/>
    <property type="match status" value="1"/>
</dbReference>
<evidence type="ECO:0000313" key="4">
    <source>
        <dbReference type="Proteomes" id="UP001330812"/>
    </source>
</evidence>
<keyword evidence="4" id="KW-1185">Reference proteome</keyword>
<proteinExistence type="predicted"/>
<dbReference type="InterPro" id="IPR043763">
    <property type="entry name" value="DUF5709"/>
</dbReference>
<organism evidence="3 4">
    <name type="scientific">Amycolatopsis rhabdoformis</name>
    <dbReference type="NCBI Taxonomy" id="1448059"/>
    <lineage>
        <taxon>Bacteria</taxon>
        <taxon>Bacillati</taxon>
        <taxon>Actinomycetota</taxon>
        <taxon>Actinomycetes</taxon>
        <taxon>Pseudonocardiales</taxon>
        <taxon>Pseudonocardiaceae</taxon>
        <taxon>Amycolatopsis</taxon>
    </lineage>
</organism>
<feature type="region of interest" description="Disordered" evidence="1">
    <location>
        <begin position="74"/>
        <end position="97"/>
    </location>
</feature>
<evidence type="ECO:0000259" key="2">
    <source>
        <dbReference type="Pfam" id="PF18970"/>
    </source>
</evidence>
<dbReference type="RefSeq" id="WP_326835202.1">
    <property type="nucleotide sequence ID" value="NZ_CP142149.1"/>
</dbReference>